<dbReference type="EMBL" id="CP031417">
    <property type="protein sequence ID" value="AXK83832.1"/>
    <property type="molecule type" value="Genomic_DNA"/>
</dbReference>
<dbReference type="SUPFAM" id="SSF46626">
    <property type="entry name" value="Cytochrome c"/>
    <property type="match status" value="2"/>
</dbReference>
<name>A0A346A3T5_9HYPH</name>
<keyword evidence="3 4" id="KW-0408">Iron</keyword>
<keyword evidence="2 4" id="KW-0479">Metal-binding</keyword>
<dbReference type="InterPro" id="IPR009056">
    <property type="entry name" value="Cyt_c-like_dom"/>
</dbReference>
<sequence>MTSAYAQSDLVKRGDYLVNTIMTCANCHTPKGPTGDIAEKAFSGGLSWDEPPFKVTASNITQDKETGIGSWTDAQIKMLLRTGKRPNGVQIAEVMPTAFYGIISDRDMNAIVAYLRTIKPISNKVPDPIYRMQLPHHAYPGSEKPYTEATINGDKLKKGFYLATIGHCMECHTPFKAGGGKDFVGDLGKGGMEFPGPWGKSVSRNITPSKTKGIGAWTDAEIKTAITTGKDKDGKPLKPPMGYHYYSKMTGEDLDAVIAYLRTVPAQD</sequence>
<dbReference type="InterPro" id="IPR051459">
    <property type="entry name" value="Cytochrome_c-type_DH"/>
</dbReference>
<evidence type="ECO:0000256" key="2">
    <source>
        <dbReference type="ARBA" id="ARBA00022723"/>
    </source>
</evidence>
<keyword evidence="7" id="KW-1185">Reference proteome</keyword>
<protein>
    <submittedName>
        <fullName evidence="6">Phosphomannomutase</fullName>
    </submittedName>
</protein>
<evidence type="ECO:0000256" key="4">
    <source>
        <dbReference type="PROSITE-ProRule" id="PRU00433"/>
    </source>
</evidence>
<dbReference type="AlphaFoldDB" id="A0A346A3T5"/>
<evidence type="ECO:0000313" key="7">
    <source>
        <dbReference type="Proteomes" id="UP000254889"/>
    </source>
</evidence>
<dbReference type="GO" id="GO:0009055">
    <property type="term" value="F:electron transfer activity"/>
    <property type="evidence" value="ECO:0007669"/>
    <property type="project" value="InterPro"/>
</dbReference>
<dbReference type="Gene3D" id="1.10.760.10">
    <property type="entry name" value="Cytochrome c-like domain"/>
    <property type="match status" value="2"/>
</dbReference>
<gene>
    <name evidence="6" type="ORF">DW352_03090</name>
</gene>
<keyword evidence="1 4" id="KW-0349">Heme</keyword>
<dbReference type="OrthoDB" id="9811281at2"/>
<dbReference type="KEGG" id="ptaw:DW352_03090"/>
<dbReference type="PROSITE" id="PS51007">
    <property type="entry name" value="CYTC"/>
    <property type="match status" value="2"/>
</dbReference>
<feature type="domain" description="Cytochrome c" evidence="5">
    <location>
        <begin position="148"/>
        <end position="265"/>
    </location>
</feature>
<organism evidence="6 7">
    <name type="scientific">Pseudolabrys taiwanensis</name>
    <dbReference type="NCBI Taxonomy" id="331696"/>
    <lineage>
        <taxon>Bacteria</taxon>
        <taxon>Pseudomonadati</taxon>
        <taxon>Pseudomonadota</taxon>
        <taxon>Alphaproteobacteria</taxon>
        <taxon>Hyphomicrobiales</taxon>
        <taxon>Xanthobacteraceae</taxon>
        <taxon>Pseudolabrys</taxon>
    </lineage>
</organism>
<dbReference type="GO" id="GO:0020037">
    <property type="term" value="F:heme binding"/>
    <property type="evidence" value="ECO:0007669"/>
    <property type="project" value="InterPro"/>
</dbReference>
<accession>A0A346A3T5</accession>
<feature type="domain" description="Cytochrome c" evidence="5">
    <location>
        <begin position="9"/>
        <end position="119"/>
    </location>
</feature>
<dbReference type="PANTHER" id="PTHR35008:SF8">
    <property type="entry name" value="ALCOHOL DEHYDROGENASE CYTOCHROME C SUBUNIT"/>
    <property type="match status" value="1"/>
</dbReference>
<dbReference type="InterPro" id="IPR036909">
    <property type="entry name" value="Cyt_c-like_dom_sf"/>
</dbReference>
<reference evidence="6 7" key="1">
    <citation type="submission" date="2018-07" db="EMBL/GenBank/DDBJ databases">
        <authorList>
            <person name="Quirk P.G."/>
            <person name="Krulwich T.A."/>
        </authorList>
    </citation>
    <scope>NUCLEOTIDE SEQUENCE [LARGE SCALE GENOMIC DNA]</scope>
    <source>
        <strain evidence="6 7">CC-BB4</strain>
    </source>
</reference>
<dbReference type="PANTHER" id="PTHR35008">
    <property type="entry name" value="BLL4482 PROTEIN-RELATED"/>
    <property type="match status" value="1"/>
</dbReference>
<evidence type="ECO:0000313" key="6">
    <source>
        <dbReference type="EMBL" id="AXK83832.1"/>
    </source>
</evidence>
<evidence type="ECO:0000256" key="3">
    <source>
        <dbReference type="ARBA" id="ARBA00023004"/>
    </source>
</evidence>
<evidence type="ECO:0000259" key="5">
    <source>
        <dbReference type="PROSITE" id="PS51007"/>
    </source>
</evidence>
<dbReference type="Proteomes" id="UP000254889">
    <property type="component" value="Chromosome"/>
</dbReference>
<proteinExistence type="predicted"/>
<dbReference type="Pfam" id="PF00034">
    <property type="entry name" value="Cytochrom_C"/>
    <property type="match status" value="2"/>
</dbReference>
<evidence type="ECO:0000256" key="1">
    <source>
        <dbReference type="ARBA" id="ARBA00022617"/>
    </source>
</evidence>
<dbReference type="GO" id="GO:0046872">
    <property type="term" value="F:metal ion binding"/>
    <property type="evidence" value="ECO:0007669"/>
    <property type="project" value="UniProtKB-KW"/>
</dbReference>